<dbReference type="InterPro" id="IPR026444">
    <property type="entry name" value="Secre_tail"/>
</dbReference>
<feature type="region of interest" description="Disordered" evidence="3">
    <location>
        <begin position="2771"/>
        <end position="2791"/>
    </location>
</feature>
<evidence type="ECO:0000313" key="7">
    <source>
        <dbReference type="Proteomes" id="UP001262582"/>
    </source>
</evidence>
<dbReference type="SMART" id="SM00560">
    <property type="entry name" value="LamGL"/>
    <property type="match status" value="1"/>
</dbReference>
<dbReference type="Gene3D" id="2.60.120.260">
    <property type="entry name" value="Galactose-binding domain-like"/>
    <property type="match status" value="1"/>
</dbReference>
<dbReference type="InterPro" id="IPR045828">
    <property type="entry name" value="PKD_Bacteroidetes"/>
</dbReference>
<dbReference type="Gene3D" id="2.60.40.10">
    <property type="entry name" value="Immunoglobulins"/>
    <property type="match status" value="6"/>
</dbReference>
<feature type="domain" description="LamG-like jellyroll fold" evidence="5">
    <location>
        <begin position="2215"/>
        <end position="2351"/>
    </location>
</feature>
<dbReference type="CDD" id="cd00146">
    <property type="entry name" value="PKD"/>
    <property type="match status" value="1"/>
</dbReference>
<evidence type="ECO:0000256" key="2">
    <source>
        <dbReference type="ARBA" id="ARBA00023157"/>
    </source>
</evidence>
<gene>
    <name evidence="6" type="ORF">RM539_14695</name>
</gene>
<accession>A0ABU3D8H5</accession>
<reference evidence="6 7" key="1">
    <citation type="submission" date="2023-09" db="EMBL/GenBank/DDBJ databases">
        <authorList>
            <person name="Rey-Velasco X."/>
        </authorList>
    </citation>
    <scope>NUCLEOTIDE SEQUENCE [LARGE SCALE GENOMIC DNA]</scope>
    <source>
        <strain evidence="6 7">F117</strain>
    </source>
</reference>
<dbReference type="Pfam" id="PF13385">
    <property type="entry name" value="Laminin_G_3"/>
    <property type="match status" value="1"/>
</dbReference>
<dbReference type="NCBIfam" id="TIGR04183">
    <property type="entry name" value="Por_Secre_tail"/>
    <property type="match status" value="1"/>
</dbReference>
<name>A0ABU3D8H5_9FLAO</name>
<organism evidence="6 7">
    <name type="scientific">Autumnicola musiva</name>
    <dbReference type="NCBI Taxonomy" id="3075589"/>
    <lineage>
        <taxon>Bacteria</taxon>
        <taxon>Pseudomonadati</taxon>
        <taxon>Bacteroidota</taxon>
        <taxon>Flavobacteriia</taxon>
        <taxon>Flavobacteriales</taxon>
        <taxon>Flavobacteriaceae</taxon>
        <taxon>Autumnicola</taxon>
    </lineage>
</organism>
<dbReference type="Pfam" id="PF18962">
    <property type="entry name" value="Por_Secre_tail"/>
    <property type="match status" value="1"/>
</dbReference>
<evidence type="ECO:0000256" key="1">
    <source>
        <dbReference type="ARBA" id="ARBA00022729"/>
    </source>
</evidence>
<dbReference type="InterPro" id="IPR006558">
    <property type="entry name" value="LamG-like"/>
</dbReference>
<dbReference type="SUPFAM" id="SSF49899">
    <property type="entry name" value="Concanavalin A-like lectins/glucanases"/>
    <property type="match status" value="1"/>
</dbReference>
<comment type="caution">
    <text evidence="6">The sequence shown here is derived from an EMBL/GenBank/DDBJ whole genome shotgun (WGS) entry which is preliminary data.</text>
</comment>
<proteinExistence type="predicted"/>
<dbReference type="RefSeq" id="WP_311504175.1">
    <property type="nucleotide sequence ID" value="NZ_JAVRHK010000012.1"/>
</dbReference>
<dbReference type="Gene3D" id="2.60.40.740">
    <property type="match status" value="1"/>
</dbReference>
<evidence type="ECO:0000313" key="6">
    <source>
        <dbReference type="EMBL" id="MDT0677832.1"/>
    </source>
</evidence>
<dbReference type="Pfam" id="PF19406">
    <property type="entry name" value="PKD_5"/>
    <property type="match status" value="2"/>
</dbReference>
<evidence type="ECO:0000259" key="5">
    <source>
        <dbReference type="SMART" id="SM00560"/>
    </source>
</evidence>
<dbReference type="InterPro" id="IPR022409">
    <property type="entry name" value="PKD/Chitinase_dom"/>
</dbReference>
<dbReference type="Gene3D" id="2.60.120.200">
    <property type="match status" value="1"/>
</dbReference>
<evidence type="ECO:0000259" key="4">
    <source>
        <dbReference type="SMART" id="SM00089"/>
    </source>
</evidence>
<keyword evidence="7" id="KW-1185">Reference proteome</keyword>
<sequence length="3094" mass="333575">MGKITPVVKAVGIPLFLIGFISFVLAASISNPPIDSYKSFEGVGTITPISKYNSEKPFTAFSGKSGAFANPVIEVDSKTNASCSDNPDGDINISISGGTPPYSYSWSGTGNFSSSSEDITNLSPGTYSIKVTDANNSSSSETINIEIEDNIQPSVSTKNITVQLDENGSATISAEDIDDGSTDNCQIEDLSLNKTNFDCNDVGSNSVELTVTDVNGNAAFETATVTVEDNIQPSVSTQNITIQLDANSSATISAEDIDDGSTDNCQIENLSLNKTNFDCDDVGANTVSLTVTDVNGNSASENATVTVEDNIQPSVKIQNITIQLDANGSATISAEDIDDGSTDNCQIEDLSLNKTNFDCNDVGNYSVELTVTDINGNAASETATVTVEDNIQPSVSTQNITIQLDENGSATISAEDIDDGSTDNCQIENLSLNKTYFICNDVGSNSVELTVTDVNGNSASETATVTIEDNIQPSVSTQNITIQLDENGSAIISAEDIDNGSTDNCQIENFSLNKTNFTCNDVGSNSVELTITDVNGNAASENATVTVEDNIDPEIPQLPDLTWSCSEEIVDFPTTTDNCDAEITGTTTDPLQFDTYGEYNITWTFTDSSENQVTAVQKIIIPEPTVNSVEDIVACNGETISTIAFGGSDVDGTIYNWTSSNTNIGIPAIGSNQITSFEAENISDKIITSTVTVTPVANNCEGENISFTITVNPTPSLATPEAIVVCDGEQIDGANFSGIAVTGTTISWSNDNTNTGLAASGNGDIPSFTATNTTDESIFSTISVTPSANGCEGIVETFTIEVKPNPTVTAPETQVYCNGITADAISLTGSPAGVSYNIEGGAAIGLSNRSSASEIPSFTPVNNSSSPVTAEITITPKANGCTGDPVSYKIKVNPTPNVSISPSGQQLCSGETTGLSLSGGIQGTTFNWTVSEILPSGSVSGAEDGNGSKIAQTLTNNTNNPATVKYRVIPTANECSGTPIIVTVTVNPIPEFEVNIPECVATVNLNDPNIKSNNNLTYTYWTNSKATNAVRNPSAVGVGTYFIKGTSAAGCSVIKEVIIDKIQPVITNLNDAPVEICSGEAFNYLPESNLEGTIISWSRAAVGENTATNSSDRNNVNPNESLVNETGAPITATYTFTLEKNDCTNEIAVNVEVSPAPQLIQESIDDICNGSSINYTPKSSLSNSTITWRRNAFEGNSASSGSGTIDEILYNETGVEIGVTYFITITSAKGCSVEENISFSLLSGPKVTATASKNIICAGETVDLSSTFEGEQQSIKPVLFEENLNGSSGNWITINNSNGGNSSAPRWRLRPNNYTPNYSDNIRSNDGSQFFLSSSDAQGQNTYTETILQYNKGINTIGYNSLELSFWQYYRHYNSIGEVEVSTDNDNWERVYSTPSRNNKGLVSFDLDGWTGNENLYIRFRYRAYWGYWWAIDNIKLTGEGSIIPDVTWTSSTNPEWSSNEPNPTNLSVSRTTTFTATYTDPDIECPGVGTVEVEVKDPLQPEIIANYCSLSQTNQVLLSVNDSYDSYRWVASGQTISSDESLQVSLAQTYTLYVTRDGCEASTSITPNENLIINGDFEQGNTNDFNTAYRYVSNNPNRRDEMWPEGTYTVGEDAYDYHSNFQGRGHGGRGNYMIVNGDRSIGNVVWQSNTLDIIPNTDYYFSAWTANVNPASPARLRIQVFIPGSNTPVVESTLGDLTNEPVGNWINFYNPELWNSGNNTRAIVRIINENPIAGGNDFGIDDISFAAFRSFDFEFTPENNGPLCEGDQIQLFSNLEGGREPITFEWSGPNGFTSSEENPVIENASLTNAGTYSLKISDFYGCDIAAKTTTVEIPGINAGEDIVICAEAARIDGAALSGTISNLINLPATGAWSGGSGNFIPNRNDLNAIYFPTNQEIETGAVILELQSDNSDISCTDEIILTLNPTPVINNISVATPSCFSGSDGTATVNVSGGTAPYTYVWSDGQTEQTATGLSKLEDSDAFFVTVTDANGCSATSENIVIDEPTPLEIISTSFTAVSCFGGKDGTAIIEVAGGFLNGAVPGYNFQLLNSEGTVVYTEEGIETNNITIPELIAGNYTFVVNTAANCTSLTSNINITQPPEIIVDAGELDIPQLCGITSLQLNALPVDVNLGSGTWSILSGEGGSFNEASLPDAIFSGESNEIYELQWTVTPETGCEEIADVITVELPQACSKLDFDGEDDYVDFGNSNNFGESAFTLEAWIKPSSLKSTRTIISKRDPENQSIGYDLILKNGSPSFSVGNKSAVSSFRLSTNRWFHIAGVYTPGSEIKLYVDGVLIKTNTNGIPSETGNITKPFLIGASPASGNIPGTKDYFHGWIEEVRVWNKDISEDQVRFMMNQRLEKSGNNGVRGSVLRDKVAIPGALSWNHLSGYYQLLADPEVFINGQTPDLSRNAVHGELKNIQTWQQNTAPLPYISNNNGEWYAATTWLHSDVWEPPNSLGIDNKTKIDWNIVKMAHNVDNPATTNNKNSITLLGLISESGKLKMIGAHGVSANGNGIPTGNSLNITHYLRLDGNIDLNGESQLIQAEGSILDQDSKGYIQKDQQGTKNSYNYNYWSSTVSITGNKNNSGFTIASVLRDGSDIDSPRDITFGSPHTFADGNYSGNLRISSYWLNIFHGTSDVYGEWRSIGPTTNLSPGTGYTMKGPSGTASISDFQNYVFQGKPHNGTINIKISDYENRLIGNPYPSALNAKEFILDNLQDVNGGRNSKNIFNGTLYFWDHFGQENTHVLAEYVGGYAAYNLSGGVPGVSNDRRINNSGNRGGSKKPKSGIPAAQGFFVNTALDETVSKDITVEGGNIVFKNSQRMYGRENPGNGNSQFLRPLQPTKNEKISETDDKRSKIRVDFKSPTGYYRQILVTADDFATNNFDLGYDAPMIDYNVEDMFWTINESEFVIQGVANFAPKQVLPLGLVISEENEFEISIASLENLPADFQIYLRDNETNTYYDLSEVFKATLAPGYYTTRYDIVFTKEEPVQKPDEEPEEPIEEPVENETKYKNLHVSYAHGARELNIQNPELVNISEVVIFDITGKRVQTFEEVPNEKEFNLPVNRFSPAIYVVKVITDDKTLSRKIIIR</sequence>
<protein>
    <submittedName>
        <fullName evidence="6">LamG-like jellyroll fold domain-containing protein</fullName>
    </submittedName>
</protein>
<dbReference type="Proteomes" id="UP001262582">
    <property type="component" value="Unassembled WGS sequence"/>
</dbReference>
<feature type="domain" description="PKD/Chitinase" evidence="4">
    <location>
        <begin position="80"/>
        <end position="150"/>
    </location>
</feature>
<dbReference type="SMART" id="SM00089">
    <property type="entry name" value="PKD"/>
    <property type="match status" value="2"/>
</dbReference>
<feature type="domain" description="PKD/Chitinase" evidence="4">
    <location>
        <begin position="310"/>
        <end position="390"/>
    </location>
</feature>
<dbReference type="InterPro" id="IPR013320">
    <property type="entry name" value="ConA-like_dom_sf"/>
</dbReference>
<dbReference type="InterPro" id="IPR013783">
    <property type="entry name" value="Ig-like_fold"/>
</dbReference>
<dbReference type="InterPro" id="IPR025667">
    <property type="entry name" value="SprB_repeat"/>
</dbReference>
<dbReference type="Pfam" id="PF13573">
    <property type="entry name" value="SprB"/>
    <property type="match status" value="2"/>
</dbReference>
<dbReference type="EMBL" id="JAVRHK010000012">
    <property type="protein sequence ID" value="MDT0677832.1"/>
    <property type="molecule type" value="Genomic_DNA"/>
</dbReference>
<keyword evidence="2" id="KW-1015">Disulfide bond</keyword>
<evidence type="ECO:0000256" key="3">
    <source>
        <dbReference type="SAM" id="MobiDB-lite"/>
    </source>
</evidence>
<keyword evidence="1" id="KW-0732">Signal</keyword>